<protein>
    <submittedName>
        <fullName evidence="1">Uncharacterized protein</fullName>
    </submittedName>
</protein>
<reference evidence="1" key="1">
    <citation type="submission" date="2021-02" db="EMBL/GenBank/DDBJ databases">
        <authorList>
            <person name="Dougan E. K."/>
            <person name="Rhodes N."/>
            <person name="Thang M."/>
            <person name="Chan C."/>
        </authorList>
    </citation>
    <scope>NUCLEOTIDE SEQUENCE</scope>
</reference>
<name>A0A812XSN0_SYMPI</name>
<comment type="caution">
    <text evidence="1">The sequence shown here is derived from an EMBL/GenBank/DDBJ whole genome shotgun (WGS) entry which is preliminary data.</text>
</comment>
<accession>A0A812XSN0</accession>
<gene>
    <name evidence="1" type="ORF">SPIL2461_LOCUS22095</name>
</gene>
<proteinExistence type="predicted"/>
<evidence type="ECO:0000313" key="2">
    <source>
        <dbReference type="Proteomes" id="UP000649617"/>
    </source>
</evidence>
<dbReference type="AlphaFoldDB" id="A0A812XSN0"/>
<feature type="non-terminal residue" evidence="1">
    <location>
        <position position="1"/>
    </location>
</feature>
<dbReference type="EMBL" id="CAJNIZ010046881">
    <property type="protein sequence ID" value="CAE7758594.1"/>
    <property type="molecule type" value="Genomic_DNA"/>
</dbReference>
<organism evidence="1 2">
    <name type="scientific">Symbiodinium pilosum</name>
    <name type="common">Dinoflagellate</name>
    <dbReference type="NCBI Taxonomy" id="2952"/>
    <lineage>
        <taxon>Eukaryota</taxon>
        <taxon>Sar</taxon>
        <taxon>Alveolata</taxon>
        <taxon>Dinophyceae</taxon>
        <taxon>Suessiales</taxon>
        <taxon>Symbiodiniaceae</taxon>
        <taxon>Symbiodinium</taxon>
    </lineage>
</organism>
<dbReference type="OrthoDB" id="442683at2759"/>
<dbReference type="Proteomes" id="UP000649617">
    <property type="component" value="Unassembled WGS sequence"/>
</dbReference>
<evidence type="ECO:0000313" key="1">
    <source>
        <dbReference type="EMBL" id="CAE7758594.1"/>
    </source>
</evidence>
<sequence>DLARKVILNTEYLARDFVMEMNLTGYLMSGTSYAPWFHLGQIYAAVKRKFPDILQMMGEPIPFAQRSVMIAALRDYLVQ</sequence>
<keyword evidence="2" id="KW-1185">Reference proteome</keyword>
<feature type="non-terminal residue" evidence="1">
    <location>
        <position position="79"/>
    </location>
</feature>